<evidence type="ECO:0000313" key="4">
    <source>
        <dbReference type="Proteomes" id="UP000646827"/>
    </source>
</evidence>
<comment type="caution">
    <text evidence="3">The sequence shown here is derived from an EMBL/GenBank/DDBJ whole genome shotgun (WGS) entry which is preliminary data.</text>
</comment>
<accession>A0A8H7SE96</accession>
<feature type="compositionally biased region" description="Low complexity" evidence="2">
    <location>
        <begin position="91"/>
        <end position="100"/>
    </location>
</feature>
<feature type="region of interest" description="Disordered" evidence="2">
    <location>
        <begin position="1"/>
        <end position="104"/>
    </location>
</feature>
<proteinExistence type="predicted"/>
<name>A0A8H7SE96_9FUNG</name>
<reference evidence="3 4" key="1">
    <citation type="submission" date="2020-12" db="EMBL/GenBank/DDBJ databases">
        <title>Metabolic potential, ecology and presence of endohyphal bacteria is reflected in genomic diversity of Mucoromycotina.</title>
        <authorList>
            <person name="Muszewska A."/>
            <person name="Okrasinska A."/>
            <person name="Steczkiewicz K."/>
            <person name="Drgas O."/>
            <person name="Orlowska M."/>
            <person name="Perlinska-Lenart U."/>
            <person name="Aleksandrzak-Piekarczyk T."/>
            <person name="Szatraj K."/>
            <person name="Zielenkiewicz U."/>
            <person name="Pilsyk S."/>
            <person name="Malc E."/>
            <person name="Mieczkowski P."/>
            <person name="Kruszewska J.S."/>
            <person name="Biernat P."/>
            <person name="Pawlowska J."/>
        </authorList>
    </citation>
    <scope>NUCLEOTIDE SEQUENCE [LARGE SCALE GENOMIC DNA]</scope>
    <source>
        <strain evidence="3 4">CBS 142.35</strain>
    </source>
</reference>
<dbReference type="OrthoDB" id="2271390at2759"/>
<evidence type="ECO:0000313" key="3">
    <source>
        <dbReference type="EMBL" id="KAG2226696.1"/>
    </source>
</evidence>
<feature type="coiled-coil region" evidence="1">
    <location>
        <begin position="121"/>
        <end position="236"/>
    </location>
</feature>
<feature type="compositionally biased region" description="Polar residues" evidence="2">
    <location>
        <begin position="43"/>
        <end position="68"/>
    </location>
</feature>
<sequence>MSGTENEAPASLPTSPLVESTFTTDKYAKKRTHIPDFKVYNENVINQQQSPTGSPVRSPLSEKTSTRLPTIVVPPEHGRRSPAATRPKSPPSISSINKKPTPLTEKVREALYDATVDEDVKHQVANLQKQLEERRTRLEKLKQQKNEKDEELREARSKTALLQQQLKEVIQVKIPPTERMLQVTEDDVERVRERVRHLENEINDNKDIVQEFAQLTEDGEKEAMNKEKEIDNLMNLIPEKLVRIQELKQLLGLSSTEEE</sequence>
<gene>
    <name evidence="3" type="ORF">INT45_001043</name>
</gene>
<dbReference type="AlphaFoldDB" id="A0A8H7SE96"/>
<organism evidence="3 4">
    <name type="scientific">Circinella minor</name>
    <dbReference type="NCBI Taxonomy" id="1195481"/>
    <lineage>
        <taxon>Eukaryota</taxon>
        <taxon>Fungi</taxon>
        <taxon>Fungi incertae sedis</taxon>
        <taxon>Mucoromycota</taxon>
        <taxon>Mucoromycotina</taxon>
        <taxon>Mucoromycetes</taxon>
        <taxon>Mucorales</taxon>
        <taxon>Lichtheimiaceae</taxon>
        <taxon>Circinella</taxon>
    </lineage>
</organism>
<keyword evidence="4" id="KW-1185">Reference proteome</keyword>
<evidence type="ECO:0000256" key="1">
    <source>
        <dbReference type="SAM" id="Coils"/>
    </source>
</evidence>
<dbReference type="Proteomes" id="UP000646827">
    <property type="component" value="Unassembled WGS sequence"/>
</dbReference>
<feature type="compositionally biased region" description="Polar residues" evidence="2">
    <location>
        <begin position="12"/>
        <end position="24"/>
    </location>
</feature>
<protein>
    <submittedName>
        <fullName evidence="3">Uncharacterized protein</fullName>
    </submittedName>
</protein>
<dbReference type="EMBL" id="JAEPRB010000014">
    <property type="protein sequence ID" value="KAG2226696.1"/>
    <property type="molecule type" value="Genomic_DNA"/>
</dbReference>
<dbReference type="Gene3D" id="1.10.287.1490">
    <property type="match status" value="1"/>
</dbReference>
<keyword evidence="1" id="KW-0175">Coiled coil</keyword>
<evidence type="ECO:0000256" key="2">
    <source>
        <dbReference type="SAM" id="MobiDB-lite"/>
    </source>
</evidence>